<dbReference type="InterPro" id="IPR008979">
    <property type="entry name" value="Galactose-bd-like_sf"/>
</dbReference>
<dbReference type="PROSITE" id="PS51170">
    <property type="entry name" value="CW"/>
    <property type="match status" value="7"/>
</dbReference>
<dbReference type="SUPFAM" id="SSF48726">
    <property type="entry name" value="Immunoglobulin"/>
    <property type="match status" value="3"/>
</dbReference>
<dbReference type="InterPro" id="IPR036179">
    <property type="entry name" value="Ig-like_dom_sf"/>
</dbReference>
<dbReference type="PROSITE" id="PS50022">
    <property type="entry name" value="FA58C_3"/>
    <property type="match status" value="2"/>
</dbReference>
<evidence type="ECO:0000256" key="2">
    <source>
        <dbReference type="ARBA" id="ARBA00023157"/>
    </source>
</evidence>
<sequence length="2458" mass="267711">MSLQKRAGIRLLSVLAAAAVAATALPAQLLVAADEIPIEPAAIDEQLDTYADGQNLLAGLEWTTNIPDEQFIYGQGPGIKPAIKGWLTDGIYDPNDYVEDGAQVVGFNKPGYLEFDLREDKTFRQVKITSATTQSFQQKINVFSQMKIEVYMNGSWEVVCDARNLPYGSLKTYVLGCSGENAITGSKIRFYFEPGGGLAFNVFNEFEVLEEAAAGALDGELTPPSDPTEIVNLSLGKPYTIRREENVSYPDTNGAELTDGVLGSQAFDDPAWSACSYGGSMSGKVYDRWPLRSVIIDLEGVKSITQIKANFLSEASKDVFQPRSIRTFASMDGENWMPLSRLNNINTYATGIQTYGWHVDGENGVAVDLTGNENSIVLAKYVRFDLEKFSWNFMDEVTVMGYDGAHSQALPVTNTTMLEDGEIQRADASTGNIHDMVLCYNGYGHRAWSVDRFKPYLTYVDESGNSLDTMFDAAMFLGLDAPGTSGQAFATENDQMTADGWIWYLEKTFVGETSDIAYLNEAARKASEDLSDPDYKINLTVMIPYPPSKAINFGSLGGRNLNLSVDADWKYAIDWYIGQVQDYIQNGNYDYIDFLGFYWVNEYPSGIPRIQYASEQVHKMGYKFYWIPYFSSVGYFWNADLGFDAITLQPNHFFADPNDNTFGAGGTKIIGTTAQIGAYAGLGVEMEFDGRLTTDVDKYNQGLDYLNGAVEYGFDGPNYYRNWYEGGGAISDISDSRIPVIREFYDNIYQLINGTYKPREYITSLADADPDNVLFGKKYTTSLSIGDPNAEGGPQGNYVGDDDGVKLTDGIYVNQNYHKSVGNREFADFTFDLGSSKTFQEVYVGVVSGFHGIVRPSRIQIQVSNDTEADKTWLTVFDGAMDNTEQTSRTFTYRTDNGEKIIARYLRFNVYFGPNSGWISLDEIKAYDKVSAAASDGTMTVPEGQPDPAEKPALTKDLPDSMEAAVGMPFTLSVEASVSDGGTLSYQWYKGGTAVGENSSTLTIAKAQQDDAGTYKVVVTNTLNGVTASSTSVPCAVTVSENRNILKGIKYTTSLRDGGANAGLGDFNDDHPDVERSKLTDGLYANGWSDANSIGYHSRRPVQPVDITFHIGDTPQAFQQINIGALSPDANGILLQSNTKIEIRNGPEDDWHIICDAPTQGSLGVNKRFVFVAEEGESFEATDIRFSLTPGSSWLFLDEIEAFRAADGTDADGILKEVAPVPPPSGENIALGRPYTTTFASGNESYYPRNPDNNYELTNGVVIGSLENYLNAEWTGYLNAQAVTHRFDFGEVATFSAIKAHIYTGNADGITTAQGYTVQVSNDGVRWQTVYEDTNTLGKDWLTYRAPEEGIRGRFVQVTLKTGLMLFMDEIQIWGEGGKELEPDPDPNTLANQAKGKAYYLYASDPDNPSATFPEADKAAWPDTTGSLLTDGVVDSTGQNKSQWVSWKKGSGSMNVSVEFDLGTEKAIHEITADFAQDAANKVGLPGNMQVFVSNQRNDETINWIKLYDEAVPASSGNTAKLTYTVPEIFRARYVKLVFQQTSDYMGIGEIEINGKGNTTGAADPIDLVSQGFVNLSKGKSYVNSESNTQYPDVNKQLTDGKYAVGGSEDKAWTGFSFTASKGNGTKSVKIDLGDCYKVSKISANFLTKSGIAALPKNVQFIVSQDGEKWTTVYNGKSISSSAETYKLQTFLGTPVKARYVMVYLYSESGLALMDEIEVFGDATPVKPDVTPPTPSTEAKNYLIPGEATGGIKNLGILDTADFQNAGSVLNQGFDGAAIVGEASNYGKTLTDLNQKTNSTVKIVLGAKDAASIDSAVSAFESGSYGKLELVGILIESELSSADALTAKIHGKSLKAFWIGDYNASGIAGWKDHGIDAAICRAGSSNLAAAAKIAKENGLGMALDMSQGYDKYLDYLDAAVKDSFQGKYVFRAYSLDAQSGTDEQNARMLESTEKLMKGTLKASNRNTPAAPTAADTYSTWVSLKAVNGYEYSKDGSSWTIDPVFTGLTPETSYTFYQRIKENHSAEASLMSKGLNVTTPETPTEAEPMAPTFTTNLSSSKQAKAGDKITLTVAASVSDGGTLSYQWYKNDQAIHGATSAAYTMDSIQKSDEGSYKVIVTNTLNGATATAASNVCVITVEVPAEPNAPTITTDLNSSRTAKTGDRVTFAVTAVSNNNGTLSYQWYKNGKAIVGAVSASYTIASASLSDGGIYYVDVTDQSNSTHTISNSCTLTVTEKDVPSGGGSTGGWGGTTVKPDVVVGVWKQLSDGNWQYVEDNKPVIGWKSINSVQYYFNSDGIMETGWFKDGGHWYYLQDNGAMATGWVKVDNTWYYLRDNGRMATGWLKLGNTWYYLKSSGAMQTGWLQEGSTWYYLFDWGGMANSSWVKINGSWYYFRGNGAMMTGWLQQGGAWYYLNSSGQMATGWNWIGNKCYYFYDSGKMAADTAVGGYRVDASGAWVK</sequence>
<dbReference type="Pfam" id="PF16147">
    <property type="entry name" value="DUF4855"/>
    <property type="match status" value="1"/>
</dbReference>
<feature type="chain" id="PRO_5037871090" evidence="5">
    <location>
        <begin position="33"/>
        <end position="2458"/>
    </location>
</feature>
<dbReference type="CDD" id="cd00096">
    <property type="entry name" value="Ig"/>
    <property type="match status" value="1"/>
</dbReference>
<feature type="repeat" description="Cell wall-binding" evidence="4">
    <location>
        <begin position="2319"/>
        <end position="2338"/>
    </location>
</feature>
<dbReference type="Pfam" id="PF13927">
    <property type="entry name" value="Ig_3"/>
    <property type="match status" value="1"/>
</dbReference>
<dbReference type="EMBL" id="JACRSV010000001">
    <property type="protein sequence ID" value="MBC8559491.1"/>
    <property type="molecule type" value="Genomic_DNA"/>
</dbReference>
<dbReference type="SUPFAM" id="SSF69360">
    <property type="entry name" value="Cell wall binding repeat"/>
    <property type="match status" value="1"/>
</dbReference>
<dbReference type="PROSITE" id="PS50835">
    <property type="entry name" value="IG_LIKE"/>
    <property type="match status" value="3"/>
</dbReference>
<name>A0A926E1C0_9FIRM</name>
<dbReference type="Gene3D" id="2.10.270.20">
    <property type="match status" value="1"/>
</dbReference>
<dbReference type="InterPro" id="IPR003599">
    <property type="entry name" value="Ig_sub"/>
</dbReference>
<evidence type="ECO:0000256" key="1">
    <source>
        <dbReference type="ARBA" id="ARBA00022737"/>
    </source>
</evidence>
<dbReference type="InterPro" id="IPR007110">
    <property type="entry name" value="Ig-like_dom"/>
</dbReference>
<accession>A0A926E1C0</accession>
<dbReference type="Pfam" id="PF19127">
    <property type="entry name" value="Choline_bind_3"/>
    <property type="match status" value="2"/>
</dbReference>
<dbReference type="RefSeq" id="WP_249294384.1">
    <property type="nucleotide sequence ID" value="NZ_JACRSV010000001.1"/>
</dbReference>
<dbReference type="SMART" id="SM00409">
    <property type="entry name" value="IG"/>
    <property type="match status" value="3"/>
</dbReference>
<dbReference type="InterPro" id="IPR000421">
    <property type="entry name" value="FA58C"/>
</dbReference>
<dbReference type="SUPFAM" id="SSF49785">
    <property type="entry name" value="Galactose-binding domain-like"/>
    <property type="match status" value="4"/>
</dbReference>
<feature type="repeat" description="Cell wall-binding" evidence="4">
    <location>
        <begin position="2299"/>
        <end position="2318"/>
    </location>
</feature>
<feature type="repeat" description="Cell wall-binding" evidence="4">
    <location>
        <begin position="2279"/>
        <end position="2298"/>
    </location>
</feature>
<dbReference type="Pfam" id="PF19085">
    <property type="entry name" value="Choline_bind_2"/>
    <property type="match status" value="1"/>
</dbReference>
<dbReference type="Proteomes" id="UP000610760">
    <property type="component" value="Unassembled WGS sequence"/>
</dbReference>
<dbReference type="Pfam" id="PF01473">
    <property type="entry name" value="Choline_bind_1"/>
    <property type="match status" value="2"/>
</dbReference>
<evidence type="ECO:0000259" key="6">
    <source>
        <dbReference type="PROSITE" id="PS50022"/>
    </source>
</evidence>
<feature type="repeat" description="Cell wall-binding" evidence="4">
    <location>
        <begin position="2339"/>
        <end position="2358"/>
    </location>
</feature>
<keyword evidence="3" id="KW-0378">Hydrolase</keyword>
<feature type="domain" description="Ig-like" evidence="7">
    <location>
        <begin position="2147"/>
        <end position="2232"/>
    </location>
</feature>
<evidence type="ECO:0000313" key="8">
    <source>
        <dbReference type="EMBL" id="MBC8559491.1"/>
    </source>
</evidence>
<protein>
    <submittedName>
        <fullName evidence="8">DUF4855 domain-containing protein</fullName>
    </submittedName>
</protein>
<keyword evidence="3" id="KW-0326">Glycosidase</keyword>
<evidence type="ECO:0000256" key="5">
    <source>
        <dbReference type="SAM" id="SignalP"/>
    </source>
</evidence>
<proteinExistence type="predicted"/>
<evidence type="ECO:0000256" key="4">
    <source>
        <dbReference type="PROSITE-ProRule" id="PRU00591"/>
    </source>
</evidence>
<feature type="signal peptide" evidence="5">
    <location>
        <begin position="1"/>
        <end position="32"/>
    </location>
</feature>
<dbReference type="PANTHER" id="PTHR44170:SF56">
    <property type="entry name" value="FIBRONECTIN TYPE-III DOMAIN-CONTAINING PROTEIN"/>
    <property type="match status" value="1"/>
</dbReference>
<feature type="domain" description="F5/8 type C" evidence="6">
    <location>
        <begin position="1403"/>
        <end position="1556"/>
    </location>
</feature>
<keyword evidence="5" id="KW-0732">Signal</keyword>
<dbReference type="PANTHER" id="PTHR44170">
    <property type="entry name" value="PROTEIN SIDEKICK"/>
    <property type="match status" value="1"/>
</dbReference>
<dbReference type="Gene3D" id="2.60.40.10">
    <property type="entry name" value="Immunoglobulins"/>
    <property type="match status" value="3"/>
</dbReference>
<feature type="repeat" description="Cell wall-binding" evidence="4">
    <location>
        <begin position="2359"/>
        <end position="2378"/>
    </location>
</feature>
<keyword evidence="2" id="KW-1015">Disulfide bond</keyword>
<comment type="caution">
    <text evidence="8">The sequence shown here is derived from an EMBL/GenBank/DDBJ whole genome shotgun (WGS) entry which is preliminary data.</text>
</comment>
<dbReference type="GO" id="GO:0098609">
    <property type="term" value="P:cell-cell adhesion"/>
    <property type="evidence" value="ECO:0007669"/>
    <property type="project" value="TreeGrafter"/>
</dbReference>
<feature type="domain" description="Ig-like" evidence="7">
    <location>
        <begin position="2050"/>
        <end position="2134"/>
    </location>
</feature>
<dbReference type="Gene3D" id="2.10.270.10">
    <property type="entry name" value="Cholin Binding"/>
    <property type="match status" value="1"/>
</dbReference>
<feature type="domain" description="Ig-like" evidence="7">
    <location>
        <begin position="952"/>
        <end position="1034"/>
    </location>
</feature>
<dbReference type="Pfam" id="PF00754">
    <property type="entry name" value="F5_F8_type_C"/>
    <property type="match status" value="3"/>
</dbReference>
<dbReference type="InterPro" id="IPR013783">
    <property type="entry name" value="Ig-like_fold"/>
</dbReference>
<dbReference type="InterPro" id="IPR032329">
    <property type="entry name" value="DUF4855"/>
</dbReference>
<evidence type="ECO:0000256" key="3">
    <source>
        <dbReference type="ARBA" id="ARBA00023295"/>
    </source>
</evidence>
<dbReference type="InterPro" id="IPR018337">
    <property type="entry name" value="Cell_wall/Cho-bd_repeat"/>
</dbReference>
<feature type="domain" description="F5/8 type C" evidence="6">
    <location>
        <begin position="1569"/>
        <end position="1722"/>
    </location>
</feature>
<keyword evidence="1" id="KW-0677">Repeat</keyword>
<keyword evidence="9" id="KW-1185">Reference proteome</keyword>
<feature type="repeat" description="Cell wall-binding" evidence="4">
    <location>
        <begin position="2380"/>
        <end position="2399"/>
    </location>
</feature>
<organism evidence="8 9">
    <name type="scientific">Fumia xinanensis</name>
    <dbReference type="NCBI Taxonomy" id="2763659"/>
    <lineage>
        <taxon>Bacteria</taxon>
        <taxon>Bacillati</taxon>
        <taxon>Bacillota</taxon>
        <taxon>Clostridia</taxon>
        <taxon>Eubacteriales</taxon>
        <taxon>Oscillospiraceae</taxon>
        <taxon>Fumia</taxon>
    </lineage>
</organism>
<dbReference type="Gene3D" id="2.60.120.260">
    <property type="entry name" value="Galactose-binding domain-like"/>
    <property type="match status" value="5"/>
</dbReference>
<reference evidence="8" key="1">
    <citation type="submission" date="2020-08" db="EMBL/GenBank/DDBJ databases">
        <title>Genome public.</title>
        <authorList>
            <person name="Liu C."/>
            <person name="Sun Q."/>
        </authorList>
    </citation>
    <scope>NUCLEOTIDE SEQUENCE</scope>
    <source>
        <strain evidence="8">NSJ-33</strain>
    </source>
</reference>
<gene>
    <name evidence="8" type="ORF">H8710_05325</name>
</gene>
<evidence type="ECO:0000313" key="9">
    <source>
        <dbReference type="Proteomes" id="UP000610760"/>
    </source>
</evidence>
<dbReference type="GO" id="GO:0016798">
    <property type="term" value="F:hydrolase activity, acting on glycosyl bonds"/>
    <property type="evidence" value="ECO:0007669"/>
    <property type="project" value="UniProtKB-KW"/>
</dbReference>
<evidence type="ECO:0000259" key="7">
    <source>
        <dbReference type="PROSITE" id="PS50835"/>
    </source>
</evidence>
<feature type="repeat" description="Cell wall-binding" evidence="4">
    <location>
        <begin position="2400"/>
        <end position="2419"/>
    </location>
</feature>